<dbReference type="Proteomes" id="UP000298493">
    <property type="component" value="Unassembled WGS sequence"/>
</dbReference>
<proteinExistence type="predicted"/>
<reference evidence="1 2" key="1">
    <citation type="submission" date="2019-04" db="EMBL/GenBank/DDBJ databases">
        <title>High contiguity whole genome sequence and gene annotation resource for two Venturia nashicola isolates.</title>
        <authorList>
            <person name="Prokchorchik M."/>
            <person name="Won K."/>
            <person name="Lee Y."/>
            <person name="Choi E.D."/>
            <person name="Segonzac C."/>
            <person name="Sohn K.H."/>
        </authorList>
    </citation>
    <scope>NUCLEOTIDE SEQUENCE [LARGE SCALE GENOMIC DNA]</scope>
    <source>
        <strain evidence="1 2">PRI2</strain>
    </source>
</reference>
<gene>
    <name evidence="1" type="ORF">E6O75_ATG07451</name>
</gene>
<organism evidence="1 2">
    <name type="scientific">Venturia nashicola</name>
    <dbReference type="NCBI Taxonomy" id="86259"/>
    <lineage>
        <taxon>Eukaryota</taxon>
        <taxon>Fungi</taxon>
        <taxon>Dikarya</taxon>
        <taxon>Ascomycota</taxon>
        <taxon>Pezizomycotina</taxon>
        <taxon>Dothideomycetes</taxon>
        <taxon>Pleosporomycetidae</taxon>
        <taxon>Venturiales</taxon>
        <taxon>Venturiaceae</taxon>
        <taxon>Venturia</taxon>
    </lineage>
</organism>
<evidence type="ECO:0000313" key="2">
    <source>
        <dbReference type="Proteomes" id="UP000298493"/>
    </source>
</evidence>
<protein>
    <submittedName>
        <fullName evidence="1">Uncharacterized protein</fullName>
    </submittedName>
</protein>
<accession>A0A4Z1NVL1</accession>
<sequence length="70" mass="8145">MSRGYKASKEGLIFRCLTPSNQGVNAFETRARRLRSIVFFGLSGLQMPRYRSRDGKKEWFWDGESIERLG</sequence>
<dbReference type="EMBL" id="SNSC02000011">
    <property type="protein sequence ID" value="TID19991.1"/>
    <property type="molecule type" value="Genomic_DNA"/>
</dbReference>
<name>A0A4Z1NVL1_9PEZI</name>
<comment type="caution">
    <text evidence="1">The sequence shown here is derived from an EMBL/GenBank/DDBJ whole genome shotgun (WGS) entry which is preliminary data.</text>
</comment>
<keyword evidence="2" id="KW-1185">Reference proteome</keyword>
<evidence type="ECO:0000313" key="1">
    <source>
        <dbReference type="EMBL" id="TID19991.1"/>
    </source>
</evidence>
<dbReference type="AlphaFoldDB" id="A0A4Z1NVL1"/>